<evidence type="ECO:0000313" key="11">
    <source>
        <dbReference type="Proteomes" id="UP001500266"/>
    </source>
</evidence>
<keyword evidence="5 6" id="KW-0411">Iron-sulfur</keyword>
<feature type="region of interest" description="Disordered" evidence="7">
    <location>
        <begin position="673"/>
        <end position="693"/>
    </location>
</feature>
<protein>
    <recommendedName>
        <fullName evidence="6">Aconitate hydratase</fullName>
        <shortName evidence="6">Aconitase</shortName>
        <ecNumber evidence="6">4.2.1.3</ecNumber>
    </recommendedName>
</protein>
<evidence type="ECO:0000256" key="4">
    <source>
        <dbReference type="ARBA" id="ARBA00023004"/>
    </source>
</evidence>
<name>A0ABP7YQU9_9ACTN</name>
<dbReference type="InterPro" id="IPR000573">
    <property type="entry name" value="AconitaseA/IPMdHydase_ssu_swvl"/>
</dbReference>
<dbReference type="InterPro" id="IPR015928">
    <property type="entry name" value="Aconitase/3IPM_dehydase_swvl"/>
</dbReference>
<keyword evidence="11" id="KW-1185">Reference proteome</keyword>
<evidence type="ECO:0000259" key="8">
    <source>
        <dbReference type="Pfam" id="PF00330"/>
    </source>
</evidence>
<dbReference type="Proteomes" id="UP001500266">
    <property type="component" value="Unassembled WGS sequence"/>
</dbReference>
<dbReference type="Pfam" id="PF00694">
    <property type="entry name" value="Aconitase_C"/>
    <property type="match status" value="1"/>
</dbReference>
<keyword evidence="6" id="KW-0004">4Fe-4S</keyword>
<evidence type="ECO:0000256" key="7">
    <source>
        <dbReference type="SAM" id="MobiDB-lite"/>
    </source>
</evidence>
<dbReference type="InterPro" id="IPR006249">
    <property type="entry name" value="Aconitase/IRP2"/>
</dbReference>
<dbReference type="PROSITE" id="PS01244">
    <property type="entry name" value="ACONITASE_2"/>
    <property type="match status" value="1"/>
</dbReference>
<keyword evidence="6" id="KW-0456">Lyase</keyword>
<dbReference type="RefSeq" id="WP_345021077.1">
    <property type="nucleotide sequence ID" value="NZ_BAABDO010000031.1"/>
</dbReference>
<dbReference type="NCBIfam" id="TIGR01341">
    <property type="entry name" value="aconitase_1"/>
    <property type="match status" value="1"/>
</dbReference>
<gene>
    <name evidence="10" type="primary">acnA_1</name>
    <name evidence="10" type="ORF">GCM10022416_26640</name>
</gene>
<organism evidence="10 11">
    <name type="scientific">Actinomadura keratinilytica</name>
    <dbReference type="NCBI Taxonomy" id="547461"/>
    <lineage>
        <taxon>Bacteria</taxon>
        <taxon>Bacillati</taxon>
        <taxon>Actinomycetota</taxon>
        <taxon>Actinomycetes</taxon>
        <taxon>Streptosporangiales</taxon>
        <taxon>Thermomonosporaceae</taxon>
        <taxon>Actinomadura</taxon>
    </lineage>
</organism>
<dbReference type="InterPro" id="IPR015931">
    <property type="entry name" value="Acnase/IPM_dHydase_lsu_aba_1/3"/>
</dbReference>
<proteinExistence type="inferred from homology"/>
<dbReference type="NCBIfam" id="NF006757">
    <property type="entry name" value="PRK09277.1"/>
    <property type="match status" value="1"/>
</dbReference>
<dbReference type="Pfam" id="PF00330">
    <property type="entry name" value="Aconitase"/>
    <property type="match status" value="1"/>
</dbReference>
<evidence type="ECO:0000313" key="10">
    <source>
        <dbReference type="EMBL" id="GAA4139915.1"/>
    </source>
</evidence>
<dbReference type="InterPro" id="IPR001030">
    <property type="entry name" value="Acoase/IPM_deHydtase_lsu_aba"/>
</dbReference>
<reference evidence="11" key="1">
    <citation type="journal article" date="2019" name="Int. J. Syst. Evol. Microbiol.">
        <title>The Global Catalogue of Microorganisms (GCM) 10K type strain sequencing project: providing services to taxonomists for standard genome sequencing and annotation.</title>
        <authorList>
            <consortium name="The Broad Institute Genomics Platform"/>
            <consortium name="The Broad Institute Genome Sequencing Center for Infectious Disease"/>
            <person name="Wu L."/>
            <person name="Ma J."/>
        </authorList>
    </citation>
    <scope>NUCLEOTIDE SEQUENCE [LARGE SCALE GENOMIC DNA]</scope>
    <source>
        <strain evidence="11">JCM 17316</strain>
    </source>
</reference>
<feature type="domain" description="Aconitase/3-isopropylmalate dehydratase large subunit alpha/beta/alpha" evidence="8">
    <location>
        <begin position="81"/>
        <end position="559"/>
    </location>
</feature>
<dbReference type="PROSITE" id="PS00450">
    <property type="entry name" value="ACONITASE_1"/>
    <property type="match status" value="1"/>
</dbReference>
<dbReference type="CDD" id="cd01580">
    <property type="entry name" value="AcnA_IRP_Swivel"/>
    <property type="match status" value="1"/>
</dbReference>
<comment type="similarity">
    <text evidence="2 6">Belongs to the aconitase/IPM isomerase family.</text>
</comment>
<dbReference type="SUPFAM" id="SSF53732">
    <property type="entry name" value="Aconitase iron-sulfur domain"/>
    <property type="match status" value="1"/>
</dbReference>
<accession>A0ABP7YQU9</accession>
<feature type="domain" description="Aconitase A/isopropylmalate dehydratase small subunit swivel" evidence="9">
    <location>
        <begin position="694"/>
        <end position="816"/>
    </location>
</feature>
<evidence type="ECO:0000256" key="3">
    <source>
        <dbReference type="ARBA" id="ARBA00022723"/>
    </source>
</evidence>
<dbReference type="EC" id="4.2.1.3" evidence="6"/>
<dbReference type="PANTHER" id="PTHR11670">
    <property type="entry name" value="ACONITASE/IRON-RESPONSIVE ELEMENT FAMILY MEMBER"/>
    <property type="match status" value="1"/>
</dbReference>
<comment type="catalytic activity">
    <reaction evidence="6">
        <text>citrate = D-threo-isocitrate</text>
        <dbReference type="Rhea" id="RHEA:10336"/>
        <dbReference type="ChEBI" id="CHEBI:15562"/>
        <dbReference type="ChEBI" id="CHEBI:16947"/>
        <dbReference type="EC" id="4.2.1.3"/>
    </reaction>
</comment>
<dbReference type="Gene3D" id="3.20.19.10">
    <property type="entry name" value="Aconitase, domain 4"/>
    <property type="match status" value="1"/>
</dbReference>
<comment type="function">
    <text evidence="6">Catalyzes the isomerization of citrate to isocitrate via cis-aconitate.</text>
</comment>
<comment type="cofactor">
    <cofactor evidence="1">
        <name>[4Fe-4S] cluster</name>
        <dbReference type="ChEBI" id="CHEBI:49883"/>
    </cofactor>
</comment>
<dbReference type="InterPro" id="IPR018136">
    <property type="entry name" value="Aconitase_4Fe-4S_BS"/>
</dbReference>
<evidence type="ECO:0000256" key="1">
    <source>
        <dbReference type="ARBA" id="ARBA00001966"/>
    </source>
</evidence>
<sequence length="896" mass="95491">MSSAPTATVASEHDAFGTRATLRVGDRRLLFHRVADLAPAHLPYSLKIVLENLLRHQDGADSAAAVRALADWRPDRAGQQVLELRPARVFLHDTNGVPALVDLAAMRDAMAGLGGDPSRVNPLIPAELVVDHSVIAEVFGRPDALARNTEIEYERNRERYRFLKWGQKSLRNFTVVPPGTGIMHQVNVEHLARVVMVRDGWAFPDVCLGTDSHTTMVNGLGVLGWGIGGIEAEAAMLGQSIAMPLPPVVGVRLHGRLPPGATATDLVLTITELLRGHGVVAKFVEFHGPGVAALPVADRVTIANMSPEYGSTCALFPIDEETVRYLRFTGRDADQVALVEAYAKEQGMWHDPEAPTAFTEEVELDLSAVVPSIAGPRRPQDRVPLTAAKSAFRASLPPGPADGAASGVPVVLDGTEHRLGHGAVALAAITSCTNTSNPAVMVAAGLLARNAVARGLTRRPWVKTTLSPGSRVVMDYYAKADLTRHLEALGFHLAGFGCMTCIGASGALVDEVSRAVRDHGLTVAAVLSGNRNFEGRIQPEVALNYLASPPLVVAYAIAGTMDIDLLTEPLGTGSDGRPVHLRDIWPSDAEIREVVASSLEPEMFARRYTDVFGGDERWRGLDAPESDTFPWDEASTYIRRPPYLDGLTRRPKPAEDIVGARILVKLGDSVTTDHMSPPGAIPPASPAGRHLSGLGVTPDRFNTYASRRGNHEVMMRGAFANVRLRNQVAPGTEGGYTRDFLNGGKVTSIYEAALSYRDAGVPTVVVAGAAYGTGSSRDWAAKGPALLGVKAVIAESYERIHRSNLVGMGILPLQFRPGEGADALGLTGEETVTVTGLAALNDGVVPPYVTVNAGDVTFKAQVRLDTPREVEHYLHGGVMPYVLRALLASSPAPGGA</sequence>
<dbReference type="InterPro" id="IPR044137">
    <property type="entry name" value="AcnA_IRP_Swivel"/>
</dbReference>
<comment type="caution">
    <text evidence="10">The sequence shown here is derived from an EMBL/GenBank/DDBJ whole genome shotgun (WGS) entry which is preliminary data.</text>
</comment>
<dbReference type="Gene3D" id="3.30.499.10">
    <property type="entry name" value="Aconitase, domain 3"/>
    <property type="match status" value="2"/>
</dbReference>
<dbReference type="Gene3D" id="6.10.190.10">
    <property type="match status" value="1"/>
</dbReference>
<keyword evidence="3" id="KW-0479">Metal-binding</keyword>
<dbReference type="PRINTS" id="PR00415">
    <property type="entry name" value="ACONITASE"/>
</dbReference>
<evidence type="ECO:0000256" key="5">
    <source>
        <dbReference type="ARBA" id="ARBA00023014"/>
    </source>
</evidence>
<evidence type="ECO:0000259" key="9">
    <source>
        <dbReference type="Pfam" id="PF00694"/>
    </source>
</evidence>
<dbReference type="NCBIfam" id="NF009520">
    <property type="entry name" value="PRK12881.1"/>
    <property type="match status" value="1"/>
</dbReference>
<dbReference type="EMBL" id="BAABDO010000031">
    <property type="protein sequence ID" value="GAA4139915.1"/>
    <property type="molecule type" value="Genomic_DNA"/>
</dbReference>
<keyword evidence="4 6" id="KW-0408">Iron</keyword>
<dbReference type="SUPFAM" id="SSF52016">
    <property type="entry name" value="LeuD/IlvD-like"/>
    <property type="match status" value="1"/>
</dbReference>
<evidence type="ECO:0000256" key="2">
    <source>
        <dbReference type="ARBA" id="ARBA00007185"/>
    </source>
</evidence>
<evidence type="ECO:0000256" key="6">
    <source>
        <dbReference type="RuleBase" id="RU361275"/>
    </source>
</evidence>
<dbReference type="InterPro" id="IPR036008">
    <property type="entry name" value="Aconitase_4Fe-4S_dom"/>
</dbReference>